<dbReference type="OrthoDB" id="66999at2"/>
<accession>A0A318S8Q0</accession>
<evidence type="ECO:0000256" key="1">
    <source>
        <dbReference type="SAM" id="SignalP"/>
    </source>
</evidence>
<dbReference type="AlphaFoldDB" id="A0A318S8Q0"/>
<feature type="signal peptide" evidence="1">
    <location>
        <begin position="1"/>
        <end position="16"/>
    </location>
</feature>
<sequence length="245" mass="26503">MHATLPLALLLTTALAAPSASPRVTFDARHLGVKAVVRDVPAERTVDDPLVFPAPRHVEATFGPRDGGDTRELDVYGVADLLALRANVARSEIEALRALLKPRAALPSKPGALPFLPRVPAAQLLNGAAKIVTFTGGSGVRYLTAFSQELAPVTRAQVFYTFQGLTADGKYYVSLQWPVSLTELPTGYDAPDTKKVLAELASADETRANAAWTAYVTRTKRELDRLTNDARLTKLDAFVKSIRVR</sequence>
<comment type="caution">
    <text evidence="2">The sequence shown here is derived from an EMBL/GenBank/DDBJ whole genome shotgun (WGS) entry which is preliminary data.</text>
</comment>
<dbReference type="EMBL" id="QJSX01000003">
    <property type="protein sequence ID" value="PYE55417.1"/>
    <property type="molecule type" value="Genomic_DNA"/>
</dbReference>
<dbReference type="RefSeq" id="WP_146237190.1">
    <property type="nucleotide sequence ID" value="NZ_QJSX01000003.1"/>
</dbReference>
<keyword evidence="3" id="KW-1185">Reference proteome</keyword>
<evidence type="ECO:0000313" key="3">
    <source>
        <dbReference type="Proteomes" id="UP000248326"/>
    </source>
</evidence>
<dbReference type="Proteomes" id="UP000248326">
    <property type="component" value="Unassembled WGS sequence"/>
</dbReference>
<protein>
    <submittedName>
        <fullName evidence="2">Uncharacterized protein</fullName>
    </submittedName>
</protein>
<organism evidence="2 3">
    <name type="scientific">Deinococcus yavapaiensis KR-236</name>
    <dbReference type="NCBI Taxonomy" id="694435"/>
    <lineage>
        <taxon>Bacteria</taxon>
        <taxon>Thermotogati</taxon>
        <taxon>Deinococcota</taxon>
        <taxon>Deinococci</taxon>
        <taxon>Deinococcales</taxon>
        <taxon>Deinococcaceae</taxon>
        <taxon>Deinococcus</taxon>
    </lineage>
</organism>
<proteinExistence type="predicted"/>
<keyword evidence="1" id="KW-0732">Signal</keyword>
<gene>
    <name evidence="2" type="ORF">DES52_103250</name>
</gene>
<name>A0A318S8Q0_9DEIO</name>
<reference evidence="2 3" key="1">
    <citation type="submission" date="2018-06" db="EMBL/GenBank/DDBJ databases">
        <title>Genomic Encyclopedia of Type Strains, Phase IV (KMG-IV): sequencing the most valuable type-strain genomes for metagenomic binning, comparative biology and taxonomic classification.</title>
        <authorList>
            <person name="Goeker M."/>
        </authorList>
    </citation>
    <scope>NUCLEOTIDE SEQUENCE [LARGE SCALE GENOMIC DNA]</scope>
    <source>
        <strain evidence="2 3">DSM 18048</strain>
    </source>
</reference>
<feature type="chain" id="PRO_5016278893" evidence="1">
    <location>
        <begin position="17"/>
        <end position="245"/>
    </location>
</feature>
<evidence type="ECO:0000313" key="2">
    <source>
        <dbReference type="EMBL" id="PYE55417.1"/>
    </source>
</evidence>